<evidence type="ECO:0000256" key="8">
    <source>
        <dbReference type="SAM" id="Phobius"/>
    </source>
</evidence>
<dbReference type="OrthoDB" id="9782583at2"/>
<keyword evidence="5 7" id="KW-0472">Membrane</keyword>
<comment type="function">
    <text evidence="7">Regulatory DnaK co-chaperone. Direct interaction between DnaK and DjlA is needed for the induction of the wcaABCDE operon, involved in the synthesis of a colanic acid polysaccharide capsule, possibly through activation of the RcsB/RcsC phosphotransfer signaling pathway. The colanic acid capsule may help the bacterium survive conditions outside the host.</text>
</comment>
<dbReference type="PROSITE" id="PS50076">
    <property type="entry name" value="DNAJ_2"/>
    <property type="match status" value="1"/>
</dbReference>
<dbReference type="InterPro" id="IPR036869">
    <property type="entry name" value="J_dom_sf"/>
</dbReference>
<evidence type="ECO:0000313" key="10">
    <source>
        <dbReference type="EMBL" id="SDL89400.1"/>
    </source>
</evidence>
<evidence type="ECO:0000313" key="11">
    <source>
        <dbReference type="Proteomes" id="UP000198654"/>
    </source>
</evidence>
<keyword evidence="1 7" id="KW-1003">Cell membrane</keyword>
<dbReference type="PANTHER" id="PTHR24074">
    <property type="entry name" value="CO-CHAPERONE PROTEIN DJLA"/>
    <property type="match status" value="1"/>
</dbReference>
<evidence type="ECO:0000256" key="4">
    <source>
        <dbReference type="ARBA" id="ARBA00022989"/>
    </source>
</evidence>
<protein>
    <recommendedName>
        <fullName evidence="7">Co-chaperone protein DjlA</fullName>
    </recommendedName>
</protein>
<dbReference type="NCBIfam" id="NF006948">
    <property type="entry name" value="PRK09430.1"/>
    <property type="match status" value="1"/>
</dbReference>
<dbReference type="AlphaFoldDB" id="A0A1G9NSN4"/>
<dbReference type="InterPro" id="IPR001623">
    <property type="entry name" value="DnaJ_domain"/>
</dbReference>
<keyword evidence="3 7" id="KW-0812">Transmembrane</keyword>
<feature type="transmembrane region" description="Helical" evidence="8">
    <location>
        <begin position="6"/>
        <end position="31"/>
    </location>
</feature>
<dbReference type="CDD" id="cd06257">
    <property type="entry name" value="DnaJ"/>
    <property type="match status" value="1"/>
</dbReference>
<comment type="subunit">
    <text evidence="7">Homodimer.</text>
</comment>
<evidence type="ECO:0000256" key="3">
    <source>
        <dbReference type="ARBA" id="ARBA00022692"/>
    </source>
</evidence>
<comment type="domain">
    <text evidence="7">The transmembrane domain is a dimerization domain.</text>
</comment>
<name>A0A1G9NSN4_9GAMM</name>
<feature type="topological domain" description="Periplasmic" evidence="7">
    <location>
        <begin position="1"/>
        <end position="5"/>
    </location>
</feature>
<dbReference type="SMART" id="SM00271">
    <property type="entry name" value="DnaJ"/>
    <property type="match status" value="1"/>
</dbReference>
<dbReference type="GO" id="GO:0005886">
    <property type="term" value="C:plasma membrane"/>
    <property type="evidence" value="ECO:0007669"/>
    <property type="project" value="UniProtKB-SubCell"/>
</dbReference>
<dbReference type="Gene3D" id="1.10.3680.10">
    <property type="entry name" value="TerB-like"/>
    <property type="match status" value="1"/>
</dbReference>
<gene>
    <name evidence="7" type="primary">djlA</name>
    <name evidence="10" type="ORF">SAMN05661010_02843</name>
</gene>
<evidence type="ECO:0000256" key="1">
    <source>
        <dbReference type="ARBA" id="ARBA00022475"/>
    </source>
</evidence>
<reference evidence="10 11" key="1">
    <citation type="submission" date="2016-10" db="EMBL/GenBank/DDBJ databases">
        <authorList>
            <person name="de Groot N.N."/>
        </authorList>
    </citation>
    <scope>NUCLEOTIDE SEQUENCE [LARGE SCALE GENOMIC DNA]</scope>
    <source>
        <strain evidence="10 11">DSM 14789</strain>
    </source>
</reference>
<dbReference type="InterPro" id="IPR050817">
    <property type="entry name" value="DjlA_DnaK_co-chaperone"/>
</dbReference>
<evidence type="ECO:0000259" key="9">
    <source>
        <dbReference type="PROSITE" id="PS50076"/>
    </source>
</evidence>
<feature type="domain" description="J" evidence="9">
    <location>
        <begin position="190"/>
        <end position="254"/>
    </location>
</feature>
<feature type="topological domain" description="Cytoplasmic" evidence="7">
    <location>
        <begin position="30"/>
        <end position="258"/>
    </location>
</feature>
<dbReference type="RefSeq" id="WP_089729689.1">
    <property type="nucleotide sequence ID" value="NZ_FNGI01000008.1"/>
</dbReference>
<dbReference type="InterPro" id="IPR029024">
    <property type="entry name" value="TerB-like"/>
</dbReference>
<dbReference type="SUPFAM" id="SSF46565">
    <property type="entry name" value="Chaperone J-domain"/>
    <property type="match status" value="1"/>
</dbReference>
<dbReference type="Gene3D" id="1.10.287.110">
    <property type="entry name" value="DnaJ domain"/>
    <property type="match status" value="1"/>
</dbReference>
<dbReference type="Proteomes" id="UP000198654">
    <property type="component" value="Unassembled WGS sequence"/>
</dbReference>
<dbReference type="STRING" id="119000.SAMN05661010_02843"/>
<dbReference type="EMBL" id="FNGI01000008">
    <property type="protein sequence ID" value="SDL89400.1"/>
    <property type="molecule type" value="Genomic_DNA"/>
</dbReference>
<keyword evidence="4 7" id="KW-1133">Transmembrane helix</keyword>
<keyword evidence="2 7" id="KW-0997">Cell inner membrane</keyword>
<keyword evidence="11" id="KW-1185">Reference proteome</keyword>
<sequence>MLIAIVIGAVLGYLVGDLLGMLIGAALAYWLAKRLGRVSVLGRLAQVQTQFLDSTFAVMGCVCKADGQVTEEELDVSRRLWERLRLNEAQRAQARAAFTRGKSADFDLDAELATVRRITRGQRALLQVFIQVQLSAIAADGKLHPAEHEMLLRVARGLGCSEAEIQQIEAMLRGAGAQAPGASSGLSLEDAYRVLGVDSDASDADIKRTYRRLMSQNHPDKLAGKGLPESMREMAKERTIEIGNAYELIKKMRESQTA</sequence>
<keyword evidence="6 7" id="KW-0143">Chaperone</keyword>
<dbReference type="GO" id="GO:0051087">
    <property type="term" value="F:protein-folding chaperone binding"/>
    <property type="evidence" value="ECO:0007669"/>
    <property type="project" value="InterPro"/>
</dbReference>
<organism evidence="10 11">
    <name type="scientific">Modicisalibacter muralis</name>
    <dbReference type="NCBI Taxonomy" id="119000"/>
    <lineage>
        <taxon>Bacteria</taxon>
        <taxon>Pseudomonadati</taxon>
        <taxon>Pseudomonadota</taxon>
        <taxon>Gammaproteobacteria</taxon>
        <taxon>Oceanospirillales</taxon>
        <taxon>Halomonadaceae</taxon>
        <taxon>Modicisalibacter</taxon>
    </lineage>
</organism>
<dbReference type="Pfam" id="PF00226">
    <property type="entry name" value="DnaJ"/>
    <property type="match status" value="1"/>
</dbReference>
<evidence type="ECO:0000256" key="6">
    <source>
        <dbReference type="ARBA" id="ARBA00023186"/>
    </source>
</evidence>
<dbReference type="InterPro" id="IPR007791">
    <property type="entry name" value="DjlA_N"/>
</dbReference>
<dbReference type="Pfam" id="PF05099">
    <property type="entry name" value="TerB"/>
    <property type="match status" value="1"/>
</dbReference>
<dbReference type="PRINTS" id="PR00625">
    <property type="entry name" value="JDOMAIN"/>
</dbReference>
<proteinExistence type="inferred from homology"/>
<dbReference type="CDD" id="cd07316">
    <property type="entry name" value="terB_like_DjlA"/>
    <property type="match status" value="1"/>
</dbReference>
<dbReference type="SUPFAM" id="SSF158682">
    <property type="entry name" value="TerB-like"/>
    <property type="match status" value="1"/>
</dbReference>
<accession>A0A1G9NSN4</accession>
<evidence type="ECO:0000256" key="5">
    <source>
        <dbReference type="ARBA" id="ARBA00023136"/>
    </source>
</evidence>
<evidence type="ECO:0000256" key="2">
    <source>
        <dbReference type="ARBA" id="ARBA00022519"/>
    </source>
</evidence>
<dbReference type="InterPro" id="IPR023749">
    <property type="entry name" value="DjlA"/>
</dbReference>
<comment type="subcellular location">
    <subcellularLocation>
        <location evidence="7">Cell inner membrane</location>
        <topology evidence="7">Single-pass type III membrane protein</topology>
    </subcellularLocation>
</comment>
<evidence type="ECO:0000256" key="7">
    <source>
        <dbReference type="HAMAP-Rule" id="MF_01153"/>
    </source>
</evidence>
<dbReference type="HAMAP" id="MF_01153">
    <property type="entry name" value="DjlA"/>
    <property type="match status" value="1"/>
</dbReference>